<gene>
    <name evidence="2" type="ORF">SAMN04488568_102188</name>
</gene>
<evidence type="ECO:0000313" key="2">
    <source>
        <dbReference type="EMBL" id="SDL80450.1"/>
    </source>
</evidence>
<feature type="compositionally biased region" description="Low complexity" evidence="1">
    <location>
        <begin position="1"/>
        <end position="13"/>
    </location>
</feature>
<dbReference type="Proteomes" id="UP000199759">
    <property type="component" value="Unassembled WGS sequence"/>
</dbReference>
<sequence>MRIPGAKGVSSVGAGTGGTGPSQLRRNAQPGERAEFRYWPGLRPHPCPVLPLAPSSWPFLLVCPFGVPVARRWVTIARLRPFALSILVPETSQLHWLADSKPGFAPEGSKNRLWIRIWTGFPLCCGNILKPGREIRHAAAHTLCVTIIAVVQFFQTHGRVAPALTPYSLTLIANQAQPWENRRADDSCTRSSGS</sequence>
<dbReference type="EMBL" id="FNHG01000002">
    <property type="protein sequence ID" value="SDL80450.1"/>
    <property type="molecule type" value="Genomic_DNA"/>
</dbReference>
<organism evidence="2 3">
    <name type="scientific">Maricaulis salignorans</name>
    <dbReference type="NCBI Taxonomy" id="144026"/>
    <lineage>
        <taxon>Bacteria</taxon>
        <taxon>Pseudomonadati</taxon>
        <taxon>Pseudomonadota</taxon>
        <taxon>Alphaproteobacteria</taxon>
        <taxon>Maricaulales</taxon>
        <taxon>Maricaulaceae</taxon>
        <taxon>Maricaulis</taxon>
    </lineage>
</organism>
<evidence type="ECO:0000313" key="3">
    <source>
        <dbReference type="Proteomes" id="UP000199759"/>
    </source>
</evidence>
<dbReference type="AlphaFoldDB" id="A0A1G9N1R2"/>
<reference evidence="2 3" key="1">
    <citation type="submission" date="2016-10" db="EMBL/GenBank/DDBJ databases">
        <authorList>
            <person name="de Groot N.N."/>
        </authorList>
    </citation>
    <scope>NUCLEOTIDE SEQUENCE [LARGE SCALE GENOMIC DNA]</scope>
    <source>
        <strain evidence="2 3">DSM 16077</strain>
    </source>
</reference>
<protein>
    <submittedName>
        <fullName evidence="2">Uncharacterized protein</fullName>
    </submittedName>
</protein>
<accession>A0A1G9N1R2</accession>
<dbReference type="STRING" id="144026.SAMN04488568_102188"/>
<keyword evidence="3" id="KW-1185">Reference proteome</keyword>
<name>A0A1G9N1R2_9PROT</name>
<feature type="region of interest" description="Disordered" evidence="1">
    <location>
        <begin position="1"/>
        <end position="31"/>
    </location>
</feature>
<proteinExistence type="predicted"/>
<evidence type="ECO:0000256" key="1">
    <source>
        <dbReference type="SAM" id="MobiDB-lite"/>
    </source>
</evidence>